<comment type="similarity">
    <text evidence="1">Belongs to the EamA transporter family.</text>
</comment>
<proteinExistence type="inferred from homology"/>
<dbReference type="STRING" id="1034346.GCA_000313565_01563"/>
<sequence length="309" mass="33159">MDKKKGIFYTIVSATAFGLTPLLCASANKLGATPETLVFLRNLFVIPVLFIVCKAQKIDLKMGGTDLKHAFIVGVFGMTATALLLYNAYLYLPVGTVTTLHFLYPVFVALIGLVVFKEKISKVKGFVLLIATCGIFFFLESMEGSNALLGIVLSVLSGGTYAFYMSGIEIFKLNKINSYKLTLYLAIFSAIVMLGYSLVTGKLSLSQMAPMAYVYAFIIGIGTSFLAVYTLQLGIKYLGASTAAIFCMFEPVTAVVGELIVFGTPLTPMKIMGCIVILGSVTLLTVLDKKAEAKEAKVALEAQAEAGKA</sequence>
<keyword evidence="2" id="KW-0812">Transmembrane</keyword>
<evidence type="ECO:0000259" key="3">
    <source>
        <dbReference type="Pfam" id="PF00892"/>
    </source>
</evidence>
<feature type="transmembrane region" description="Helical" evidence="2">
    <location>
        <begin position="37"/>
        <end position="55"/>
    </location>
</feature>
<feature type="domain" description="EamA" evidence="3">
    <location>
        <begin position="5"/>
        <end position="138"/>
    </location>
</feature>
<feature type="transmembrane region" description="Helical" evidence="2">
    <location>
        <begin position="269"/>
        <end position="287"/>
    </location>
</feature>
<keyword evidence="2" id="KW-1133">Transmembrane helix</keyword>
<evidence type="ECO:0000256" key="2">
    <source>
        <dbReference type="SAM" id="Phobius"/>
    </source>
</evidence>
<dbReference type="Proteomes" id="UP000247612">
    <property type="component" value="Unassembled WGS sequence"/>
</dbReference>
<dbReference type="AlphaFoldDB" id="A0A318LEJ4"/>
<dbReference type="GO" id="GO:0016020">
    <property type="term" value="C:membrane"/>
    <property type="evidence" value="ECO:0007669"/>
    <property type="project" value="InterPro"/>
</dbReference>
<dbReference type="Proteomes" id="UP001276902">
    <property type="component" value="Unassembled WGS sequence"/>
</dbReference>
<dbReference type="InterPro" id="IPR037185">
    <property type="entry name" value="EmrE-like"/>
</dbReference>
<feature type="transmembrane region" description="Helical" evidence="2">
    <location>
        <begin position="123"/>
        <end position="141"/>
    </location>
</feature>
<dbReference type="InterPro" id="IPR000620">
    <property type="entry name" value="EamA_dom"/>
</dbReference>
<organism evidence="5 6">
    <name type="scientific">Dielma fastidiosa</name>
    <dbReference type="NCBI Taxonomy" id="1034346"/>
    <lineage>
        <taxon>Bacteria</taxon>
        <taxon>Bacillati</taxon>
        <taxon>Bacillota</taxon>
        <taxon>Erysipelotrichia</taxon>
        <taxon>Erysipelotrichales</taxon>
        <taxon>Erysipelotrichaceae</taxon>
        <taxon>Dielma</taxon>
    </lineage>
</organism>
<dbReference type="EMBL" id="JALDAW010000013">
    <property type="protein sequence ID" value="MDY5168187.1"/>
    <property type="molecule type" value="Genomic_DNA"/>
</dbReference>
<keyword evidence="6" id="KW-1185">Reference proteome</keyword>
<keyword evidence="2" id="KW-0472">Membrane</keyword>
<feature type="domain" description="EamA" evidence="3">
    <location>
        <begin position="148"/>
        <end position="285"/>
    </location>
</feature>
<dbReference type="Pfam" id="PF00892">
    <property type="entry name" value="EamA"/>
    <property type="match status" value="2"/>
</dbReference>
<feature type="transmembrane region" description="Helical" evidence="2">
    <location>
        <begin position="243"/>
        <end position="263"/>
    </location>
</feature>
<feature type="transmembrane region" description="Helical" evidence="2">
    <location>
        <begin position="211"/>
        <end position="231"/>
    </location>
</feature>
<evidence type="ECO:0000313" key="6">
    <source>
        <dbReference type="Proteomes" id="UP000247612"/>
    </source>
</evidence>
<protein>
    <submittedName>
        <fullName evidence="4">DMT family transporter</fullName>
    </submittedName>
    <submittedName>
        <fullName evidence="5">Drug/metabolite transporter (DMT)-like permease</fullName>
    </submittedName>
</protein>
<dbReference type="PANTHER" id="PTHR22911:SF137">
    <property type="entry name" value="SOLUTE CARRIER FAMILY 35 MEMBER G2-RELATED"/>
    <property type="match status" value="1"/>
</dbReference>
<evidence type="ECO:0000313" key="5">
    <source>
        <dbReference type="EMBL" id="PXX80067.1"/>
    </source>
</evidence>
<accession>A0A318LEJ4</accession>
<reference evidence="5 6" key="1">
    <citation type="submission" date="2018-05" db="EMBL/GenBank/DDBJ databases">
        <title>Genomic Encyclopedia of Type Strains, Phase IV (KMG-IV): sequencing the most valuable type-strain genomes for metagenomic binning, comparative biology and taxonomic classification.</title>
        <authorList>
            <person name="Goeker M."/>
        </authorList>
    </citation>
    <scope>NUCLEOTIDE SEQUENCE [LARGE SCALE GENOMIC DNA]</scope>
    <source>
        <strain evidence="5 6">JC118</strain>
    </source>
</reference>
<dbReference type="SUPFAM" id="SSF103481">
    <property type="entry name" value="Multidrug resistance efflux transporter EmrE"/>
    <property type="match status" value="2"/>
</dbReference>
<feature type="transmembrane region" description="Helical" evidence="2">
    <location>
        <begin position="98"/>
        <end position="116"/>
    </location>
</feature>
<name>A0A318LEJ4_9FIRM</name>
<comment type="caution">
    <text evidence="5">The sequence shown here is derived from an EMBL/GenBank/DDBJ whole genome shotgun (WGS) entry which is preliminary data.</text>
</comment>
<dbReference type="Gene3D" id="1.10.3730.20">
    <property type="match status" value="2"/>
</dbReference>
<reference evidence="4" key="2">
    <citation type="submission" date="2022-03" db="EMBL/GenBank/DDBJ databases">
        <title>First case of bacteraemia caused by Dielma fastidiosa in a patient hospitalised with diverticulitis.</title>
        <authorList>
            <person name="Forman-Ankjaer B."/>
            <person name="Hvid-Jensen F."/>
            <person name="Kobel C.M."/>
            <person name="Greve T."/>
        </authorList>
    </citation>
    <scope>NUCLEOTIDE SEQUENCE</scope>
    <source>
        <strain evidence="4">AUH_DF_2021</strain>
    </source>
</reference>
<dbReference type="PANTHER" id="PTHR22911">
    <property type="entry name" value="ACYL-MALONYL CONDENSING ENZYME-RELATED"/>
    <property type="match status" value="1"/>
</dbReference>
<evidence type="ECO:0000313" key="4">
    <source>
        <dbReference type="EMBL" id="MDY5168187.1"/>
    </source>
</evidence>
<feature type="transmembrane region" description="Helical" evidence="2">
    <location>
        <begin position="67"/>
        <end position="92"/>
    </location>
</feature>
<feature type="transmembrane region" description="Helical" evidence="2">
    <location>
        <begin position="147"/>
        <end position="167"/>
    </location>
</feature>
<dbReference type="RefSeq" id="WP_022937866.1">
    <property type="nucleotide sequence ID" value="NZ_BAABZA010000014.1"/>
</dbReference>
<feature type="transmembrane region" description="Helical" evidence="2">
    <location>
        <begin position="179"/>
        <end position="199"/>
    </location>
</feature>
<gene>
    <name evidence="5" type="ORF">DES51_10469</name>
    <name evidence="4" type="ORF">MQE39_08655</name>
</gene>
<evidence type="ECO:0000256" key="1">
    <source>
        <dbReference type="ARBA" id="ARBA00007362"/>
    </source>
</evidence>
<dbReference type="EMBL" id="QJKH01000004">
    <property type="protein sequence ID" value="PXX80067.1"/>
    <property type="molecule type" value="Genomic_DNA"/>
</dbReference>